<name>A0A2P8CXE9_9BACT</name>
<feature type="transmembrane region" description="Helical" evidence="1">
    <location>
        <begin position="179"/>
        <end position="197"/>
    </location>
</feature>
<feature type="transmembrane region" description="Helical" evidence="1">
    <location>
        <begin position="203"/>
        <end position="221"/>
    </location>
</feature>
<dbReference type="OrthoDB" id="9769653at2"/>
<feature type="transmembrane region" description="Helical" evidence="1">
    <location>
        <begin position="48"/>
        <end position="69"/>
    </location>
</feature>
<evidence type="ECO:0000313" key="4">
    <source>
        <dbReference type="Proteomes" id="UP000240572"/>
    </source>
</evidence>
<dbReference type="EMBL" id="PYGD01000011">
    <property type="protein sequence ID" value="PSK89597.1"/>
    <property type="molecule type" value="Genomic_DNA"/>
</dbReference>
<accession>A0A2P8CXE9</accession>
<keyword evidence="1" id="KW-0472">Membrane</keyword>
<comment type="caution">
    <text evidence="3">The sequence shown here is derived from an EMBL/GenBank/DDBJ whole genome shotgun (WGS) entry which is preliminary data.</text>
</comment>
<dbReference type="GO" id="GO:0016020">
    <property type="term" value="C:membrane"/>
    <property type="evidence" value="ECO:0007669"/>
    <property type="project" value="TreeGrafter"/>
</dbReference>
<evidence type="ECO:0000259" key="2">
    <source>
        <dbReference type="Pfam" id="PF00487"/>
    </source>
</evidence>
<feature type="transmembrane region" description="Helical" evidence="1">
    <location>
        <begin position="81"/>
        <end position="100"/>
    </location>
</feature>
<sequence>MRKGKELILATKAFAVEDRKKSWWHLLSTLFLFLALIAVALLSPWFPVKIIAGVLQALVIVRLFVIYHDYQHHTILQKSKLANAIMTAFGIYILAPQSIWKRSHDYHHSHNSKLFSASIGSYPIATRSKFNSMSAGERREYLAIRHPLTILLGYFSMFMIGMCVSSLRSSPRRHLDSLLALVLHAVQITLAFIFLGWQNTVAIVFIPFFISTAIGAYLFYAQHNFPGVIFKSNADWAYETAALQSSSYMKMNPFWQWVTANIGYHHIHHLNSRIPFYRLPEVMAHFPELQQPKVTSLSPKDIRDCLRLKIWDPELGQMTGTR</sequence>
<feature type="domain" description="Fatty acid desaturase" evidence="2">
    <location>
        <begin position="47"/>
        <end position="287"/>
    </location>
</feature>
<keyword evidence="1" id="KW-1133">Transmembrane helix</keyword>
<dbReference type="RefSeq" id="WP_106524840.1">
    <property type="nucleotide sequence ID" value="NZ_PYGD01000011.1"/>
</dbReference>
<feature type="transmembrane region" description="Helical" evidence="1">
    <location>
        <begin position="21"/>
        <end position="42"/>
    </location>
</feature>
<dbReference type="Proteomes" id="UP000240572">
    <property type="component" value="Unassembled WGS sequence"/>
</dbReference>
<protein>
    <submittedName>
        <fullName evidence="3">Omega-6 fatty acid desaturase (Delta-12 desaturase)</fullName>
    </submittedName>
</protein>
<evidence type="ECO:0000313" key="3">
    <source>
        <dbReference type="EMBL" id="PSK89597.1"/>
    </source>
</evidence>
<dbReference type="AlphaFoldDB" id="A0A2P8CXE9"/>
<keyword evidence="4" id="KW-1185">Reference proteome</keyword>
<gene>
    <name evidence="3" type="ORF">B0I18_111155</name>
</gene>
<evidence type="ECO:0000256" key="1">
    <source>
        <dbReference type="SAM" id="Phobius"/>
    </source>
</evidence>
<organism evidence="3 4">
    <name type="scientific">Taibaiella chishuiensis</name>
    <dbReference type="NCBI Taxonomy" id="1434707"/>
    <lineage>
        <taxon>Bacteria</taxon>
        <taxon>Pseudomonadati</taxon>
        <taxon>Bacteroidota</taxon>
        <taxon>Chitinophagia</taxon>
        <taxon>Chitinophagales</taxon>
        <taxon>Chitinophagaceae</taxon>
        <taxon>Taibaiella</taxon>
    </lineage>
</organism>
<proteinExistence type="predicted"/>
<dbReference type="InterPro" id="IPR012171">
    <property type="entry name" value="Fatty_acid_desaturase"/>
</dbReference>
<dbReference type="Pfam" id="PF00487">
    <property type="entry name" value="FA_desaturase"/>
    <property type="match status" value="1"/>
</dbReference>
<dbReference type="PANTHER" id="PTHR19353">
    <property type="entry name" value="FATTY ACID DESATURASE 2"/>
    <property type="match status" value="1"/>
</dbReference>
<dbReference type="PANTHER" id="PTHR19353:SF73">
    <property type="entry name" value="FATTY ACID DESATURASE"/>
    <property type="match status" value="1"/>
</dbReference>
<reference evidence="3 4" key="1">
    <citation type="submission" date="2018-03" db="EMBL/GenBank/DDBJ databases">
        <title>Genomic Encyclopedia of Type Strains, Phase III (KMG-III): the genomes of soil and plant-associated and newly described type strains.</title>
        <authorList>
            <person name="Whitman W."/>
        </authorList>
    </citation>
    <scope>NUCLEOTIDE SEQUENCE [LARGE SCALE GENOMIC DNA]</scope>
    <source>
        <strain evidence="3 4">CGMCC 1.12700</strain>
    </source>
</reference>
<dbReference type="GO" id="GO:0016717">
    <property type="term" value="F:oxidoreductase activity, acting on paired donors, with oxidation of a pair of donors resulting in the reduction of molecular oxygen to two molecules of water"/>
    <property type="evidence" value="ECO:0007669"/>
    <property type="project" value="TreeGrafter"/>
</dbReference>
<dbReference type="GO" id="GO:0006629">
    <property type="term" value="P:lipid metabolic process"/>
    <property type="evidence" value="ECO:0007669"/>
    <property type="project" value="InterPro"/>
</dbReference>
<dbReference type="InterPro" id="IPR005804">
    <property type="entry name" value="FA_desaturase_dom"/>
</dbReference>
<keyword evidence="1" id="KW-0812">Transmembrane</keyword>
<feature type="transmembrane region" description="Helical" evidence="1">
    <location>
        <begin position="148"/>
        <end position="167"/>
    </location>
</feature>